<accession>A0AAV1JB52</accession>
<evidence type="ECO:0000313" key="3">
    <source>
        <dbReference type="Proteomes" id="UP001497472"/>
    </source>
</evidence>
<feature type="transmembrane region" description="Helical" evidence="1">
    <location>
        <begin position="157"/>
        <end position="177"/>
    </location>
</feature>
<gene>
    <name evidence="2" type="ORF">LNINA_LOCUS5339</name>
</gene>
<dbReference type="EMBL" id="CAVLEF010000007">
    <property type="protein sequence ID" value="CAK1545717.1"/>
    <property type="molecule type" value="Genomic_DNA"/>
</dbReference>
<reference evidence="2 3" key="1">
    <citation type="submission" date="2023-11" db="EMBL/GenBank/DDBJ databases">
        <authorList>
            <person name="Okamura Y."/>
        </authorList>
    </citation>
    <scope>NUCLEOTIDE SEQUENCE [LARGE SCALE GENOMIC DNA]</scope>
</reference>
<dbReference type="Pfam" id="PF13561">
    <property type="entry name" value="adh_short_C2"/>
    <property type="match status" value="1"/>
</dbReference>
<organism evidence="2 3">
    <name type="scientific">Leptosia nina</name>
    <dbReference type="NCBI Taxonomy" id="320188"/>
    <lineage>
        <taxon>Eukaryota</taxon>
        <taxon>Metazoa</taxon>
        <taxon>Ecdysozoa</taxon>
        <taxon>Arthropoda</taxon>
        <taxon>Hexapoda</taxon>
        <taxon>Insecta</taxon>
        <taxon>Pterygota</taxon>
        <taxon>Neoptera</taxon>
        <taxon>Endopterygota</taxon>
        <taxon>Lepidoptera</taxon>
        <taxon>Glossata</taxon>
        <taxon>Ditrysia</taxon>
        <taxon>Papilionoidea</taxon>
        <taxon>Pieridae</taxon>
        <taxon>Pierinae</taxon>
        <taxon>Leptosia</taxon>
    </lineage>
</organism>
<evidence type="ECO:0000313" key="2">
    <source>
        <dbReference type="EMBL" id="CAK1545717.1"/>
    </source>
</evidence>
<dbReference type="InterPro" id="IPR036291">
    <property type="entry name" value="NAD(P)-bd_dom_sf"/>
</dbReference>
<proteinExistence type="predicted"/>
<keyword evidence="1" id="KW-1133">Transmembrane helix</keyword>
<dbReference type="InterPro" id="IPR002347">
    <property type="entry name" value="SDR_fam"/>
</dbReference>
<evidence type="ECO:0000256" key="1">
    <source>
        <dbReference type="SAM" id="Phobius"/>
    </source>
</evidence>
<keyword evidence="1" id="KW-0472">Membrane</keyword>
<dbReference type="AlphaFoldDB" id="A0AAV1JB52"/>
<name>A0AAV1JB52_9NEOP</name>
<sequence length="266" mass="30334">MDNGGIDAERQNVVLSQVLSQTPLGRLAETTDCAAYIAFLASDLAKSVTGTINPIDGVFCHEGCVNHSSEAMHVEINWAEQCVQGFRSMFMELFCAGLVESRDRMSTYSLFYLSILPIKLLQNLVVSLIFKESYVLKFYSSLVTMDKVMKFRGHIDAWSTLTIYVIAMFCKILIEYMSESPVSNSKRIIILLAEHSQTLSHVTVSVIYELFWRRMKYLNSCVRAKCCHTDVDAKMLYLKKFNLFYKNLLDDLDEVKGVLKLKVREP</sequence>
<protein>
    <submittedName>
        <fullName evidence="2">Uncharacterized protein</fullName>
    </submittedName>
</protein>
<comment type="caution">
    <text evidence="2">The sequence shown here is derived from an EMBL/GenBank/DDBJ whole genome shotgun (WGS) entry which is preliminary data.</text>
</comment>
<dbReference type="Gene3D" id="3.40.50.720">
    <property type="entry name" value="NAD(P)-binding Rossmann-like Domain"/>
    <property type="match status" value="1"/>
</dbReference>
<dbReference type="Proteomes" id="UP001497472">
    <property type="component" value="Unassembled WGS sequence"/>
</dbReference>
<feature type="transmembrane region" description="Helical" evidence="1">
    <location>
        <begin position="110"/>
        <end position="130"/>
    </location>
</feature>
<keyword evidence="1" id="KW-0812">Transmembrane</keyword>
<keyword evidence="3" id="KW-1185">Reference proteome</keyword>
<dbReference type="SUPFAM" id="SSF51735">
    <property type="entry name" value="NAD(P)-binding Rossmann-fold domains"/>
    <property type="match status" value="1"/>
</dbReference>